<evidence type="ECO:0000313" key="2">
    <source>
        <dbReference type="Proteomes" id="UP000238479"/>
    </source>
</evidence>
<name>A0A2P6PAJ0_ROSCH</name>
<sequence length="118" mass="13711">MMLLLICRQSQTWTSLAIDHRTEISLFIPFPKKIQDSQINDYFVKMNLFVERYGVSCTLNEIERTITLSETNSHNGYFVMTSYTNYFHQNQGTKLQEAWPMVESSLELIGISCTLNMA</sequence>
<protein>
    <submittedName>
        <fullName evidence="1">Uncharacterized protein</fullName>
    </submittedName>
</protein>
<comment type="caution">
    <text evidence="1">The sequence shown here is derived from an EMBL/GenBank/DDBJ whole genome shotgun (WGS) entry which is preliminary data.</text>
</comment>
<organism evidence="1 2">
    <name type="scientific">Rosa chinensis</name>
    <name type="common">China rose</name>
    <dbReference type="NCBI Taxonomy" id="74649"/>
    <lineage>
        <taxon>Eukaryota</taxon>
        <taxon>Viridiplantae</taxon>
        <taxon>Streptophyta</taxon>
        <taxon>Embryophyta</taxon>
        <taxon>Tracheophyta</taxon>
        <taxon>Spermatophyta</taxon>
        <taxon>Magnoliopsida</taxon>
        <taxon>eudicotyledons</taxon>
        <taxon>Gunneridae</taxon>
        <taxon>Pentapetalae</taxon>
        <taxon>rosids</taxon>
        <taxon>fabids</taxon>
        <taxon>Rosales</taxon>
        <taxon>Rosaceae</taxon>
        <taxon>Rosoideae</taxon>
        <taxon>Rosoideae incertae sedis</taxon>
        <taxon>Rosa</taxon>
    </lineage>
</organism>
<dbReference type="Gene3D" id="3.30.1370.10">
    <property type="entry name" value="K Homology domain, type 1"/>
    <property type="match status" value="1"/>
</dbReference>
<dbReference type="GO" id="GO:0003723">
    <property type="term" value="F:RNA binding"/>
    <property type="evidence" value="ECO:0007669"/>
    <property type="project" value="InterPro"/>
</dbReference>
<proteinExistence type="predicted"/>
<dbReference type="AlphaFoldDB" id="A0A2P6PAJ0"/>
<reference evidence="1 2" key="1">
    <citation type="journal article" date="2018" name="Nat. Genet.">
        <title>The Rosa genome provides new insights in the design of modern roses.</title>
        <authorList>
            <person name="Bendahmane M."/>
        </authorList>
    </citation>
    <scope>NUCLEOTIDE SEQUENCE [LARGE SCALE GENOMIC DNA]</scope>
    <source>
        <strain evidence="2">cv. Old Blush</strain>
    </source>
</reference>
<dbReference type="EMBL" id="PDCK01000045">
    <property type="protein sequence ID" value="PRQ18949.1"/>
    <property type="molecule type" value="Genomic_DNA"/>
</dbReference>
<keyword evidence="2" id="KW-1185">Reference proteome</keyword>
<gene>
    <name evidence="1" type="ORF">RchiOBHm_Chr7g0211811</name>
</gene>
<evidence type="ECO:0000313" key="1">
    <source>
        <dbReference type="EMBL" id="PRQ18949.1"/>
    </source>
</evidence>
<dbReference type="Proteomes" id="UP000238479">
    <property type="component" value="Chromosome 7"/>
</dbReference>
<accession>A0A2P6PAJ0</accession>
<dbReference type="InterPro" id="IPR036612">
    <property type="entry name" value="KH_dom_type_1_sf"/>
</dbReference>
<dbReference type="Gramene" id="PRQ18949">
    <property type="protein sequence ID" value="PRQ18949"/>
    <property type="gene ID" value="RchiOBHm_Chr7g0211811"/>
</dbReference>